<comment type="caution">
    <text evidence="4">The sequence shown here is derived from an EMBL/GenBank/DDBJ whole genome shotgun (WGS) entry which is preliminary data.</text>
</comment>
<feature type="chain" id="PRO_5043991893" evidence="2">
    <location>
        <begin position="27"/>
        <end position="86"/>
    </location>
</feature>
<dbReference type="GeneID" id="61366512"/>
<feature type="signal peptide" evidence="2">
    <location>
        <begin position="1"/>
        <end position="26"/>
    </location>
</feature>
<reference evidence="4" key="2">
    <citation type="journal article" date="2021" name="Polymers (Basel)">
        <title>Highly Stretchable Bacterial Cellulose Produced by Komagataeibacter hansenii SI1.</title>
        <authorList>
            <person name="Cielecka I."/>
            <person name="Ryngajllo M."/>
            <person name="Maniukiewicz W."/>
            <person name="Bielecki S."/>
        </authorList>
    </citation>
    <scope>NUCLEOTIDE SEQUENCE</scope>
    <source>
        <strain evidence="4">SI1</strain>
    </source>
</reference>
<reference evidence="4" key="3">
    <citation type="submission" date="2022-03" db="EMBL/GenBank/DDBJ databases">
        <authorList>
            <person name="Ryngajllo M."/>
            <person name="Jacek P."/>
            <person name="Kubiak K."/>
        </authorList>
    </citation>
    <scope>NUCLEOTIDE SEQUENCE</scope>
    <source>
        <strain evidence="4">SI1</strain>
    </source>
</reference>
<dbReference type="PROSITE" id="PS51318">
    <property type="entry name" value="TAT"/>
    <property type="match status" value="1"/>
</dbReference>
<feature type="region of interest" description="Disordered" evidence="1">
    <location>
        <begin position="27"/>
        <end position="86"/>
    </location>
</feature>
<evidence type="ECO:0000256" key="1">
    <source>
        <dbReference type="SAM" id="MobiDB-lite"/>
    </source>
</evidence>
<protein>
    <submittedName>
        <fullName evidence="4">Uncharacterized protein</fullName>
    </submittedName>
</protein>
<keyword evidence="5" id="KW-1185">Reference proteome</keyword>
<dbReference type="Proteomes" id="UP000319478">
    <property type="component" value="Unassembled WGS sequence"/>
</dbReference>
<dbReference type="AlphaFoldDB" id="A0AAW5EV25"/>
<accession>A0AAW5EV25</accession>
<name>A0AAW5EV25_NOVHA</name>
<proteinExistence type="predicted"/>
<evidence type="ECO:0000313" key="3">
    <source>
        <dbReference type="EMBL" id="GEC63914.1"/>
    </source>
</evidence>
<dbReference type="Proteomes" id="UP001202887">
    <property type="component" value="Unassembled WGS sequence"/>
</dbReference>
<evidence type="ECO:0000256" key="2">
    <source>
        <dbReference type="SAM" id="SignalP"/>
    </source>
</evidence>
<evidence type="ECO:0000313" key="6">
    <source>
        <dbReference type="Proteomes" id="UP001202887"/>
    </source>
</evidence>
<feature type="compositionally biased region" description="Low complexity" evidence="1">
    <location>
        <begin position="27"/>
        <end position="54"/>
    </location>
</feature>
<dbReference type="EMBL" id="JAIBCX010000046">
    <property type="protein sequence ID" value="MCJ8354996.1"/>
    <property type="molecule type" value="Genomic_DNA"/>
</dbReference>
<reference evidence="3 5" key="1">
    <citation type="submission" date="2019-06" db="EMBL/GenBank/DDBJ databases">
        <title>Whole genome shotgun sequence of Komagataeibacter hansenii NBRC 14820.</title>
        <authorList>
            <person name="Hosoyama A."/>
            <person name="Uohara A."/>
            <person name="Ohji S."/>
            <person name="Ichikawa N."/>
        </authorList>
    </citation>
    <scope>NUCLEOTIDE SEQUENCE [LARGE SCALE GENOMIC DNA]</scope>
    <source>
        <strain evidence="3 5">NBRC 14820</strain>
    </source>
</reference>
<dbReference type="EMBL" id="BJNN01000090">
    <property type="protein sequence ID" value="GEC63914.1"/>
    <property type="molecule type" value="Genomic_DNA"/>
</dbReference>
<organism evidence="4 6">
    <name type="scientific">Novacetimonas hansenii</name>
    <name type="common">Komagataeibacter hansenii</name>
    <dbReference type="NCBI Taxonomy" id="436"/>
    <lineage>
        <taxon>Bacteria</taxon>
        <taxon>Pseudomonadati</taxon>
        <taxon>Pseudomonadota</taxon>
        <taxon>Alphaproteobacteria</taxon>
        <taxon>Acetobacterales</taxon>
        <taxon>Acetobacteraceae</taxon>
        <taxon>Novacetimonas</taxon>
    </lineage>
</organism>
<keyword evidence="2" id="KW-0732">Signal</keyword>
<dbReference type="RefSeq" id="WP_003621995.1">
    <property type="nucleotide sequence ID" value="NZ_BJNN01000090.1"/>
</dbReference>
<dbReference type="InterPro" id="IPR006311">
    <property type="entry name" value="TAT_signal"/>
</dbReference>
<feature type="compositionally biased region" description="Basic residues" evidence="1">
    <location>
        <begin position="59"/>
        <end position="74"/>
    </location>
</feature>
<evidence type="ECO:0000313" key="5">
    <source>
        <dbReference type="Proteomes" id="UP000319478"/>
    </source>
</evidence>
<evidence type="ECO:0000313" key="4">
    <source>
        <dbReference type="EMBL" id="MCJ8354996.1"/>
    </source>
</evidence>
<sequence length="86" mass="8558">MIVSTRRFLAALSAVAVMGVASPLMAQTTPAEPTAPAVSAPEHAPDAAGDAAATGEKKATHHGHHHGGKHHGKKKAAEAEAPAAAQ</sequence>
<gene>
    <name evidence="3" type="ORF">GHA01_17630</name>
    <name evidence="4" type="ORF">K1W68_13515</name>
</gene>